<dbReference type="RefSeq" id="WP_003281317.1">
    <property type="nucleotide sequence ID" value="NZ_CP036186.1"/>
</dbReference>
<proteinExistence type="predicted"/>
<evidence type="ECO:0000313" key="2">
    <source>
        <dbReference type="Proteomes" id="UP000236003"/>
    </source>
</evidence>
<dbReference type="AlphaFoldDB" id="A0A2N8RI53"/>
<dbReference type="Pfam" id="PF11804">
    <property type="entry name" value="DUF3325"/>
    <property type="match status" value="1"/>
</dbReference>
<reference evidence="1 2" key="1">
    <citation type="submission" date="2018-01" db="EMBL/GenBank/DDBJ databases">
        <title>Denitrification phenotypes of diverse strains of Pseudomonas stutzeri.</title>
        <authorList>
            <person name="Milligan D.A."/>
            <person name="Bergaust L."/>
            <person name="Bakken L.R."/>
            <person name="Frostegard A."/>
        </authorList>
    </citation>
    <scope>NUCLEOTIDE SEQUENCE [LARGE SCALE GENOMIC DNA]</scope>
    <source>
        <strain evidence="1 2">CCUG 44592</strain>
    </source>
</reference>
<dbReference type="InterPro" id="IPR021762">
    <property type="entry name" value="DUF3325"/>
</dbReference>
<comment type="caution">
    <text evidence="1">The sequence shown here is derived from an EMBL/GenBank/DDBJ whole genome shotgun (WGS) entry which is preliminary data.</text>
</comment>
<protein>
    <submittedName>
        <fullName evidence="1">DUF3325 domain-containing protein</fullName>
    </submittedName>
</protein>
<organism evidence="1 2">
    <name type="scientific">Stutzerimonas stutzeri</name>
    <name type="common">Pseudomonas stutzeri</name>
    <dbReference type="NCBI Taxonomy" id="316"/>
    <lineage>
        <taxon>Bacteria</taxon>
        <taxon>Pseudomonadati</taxon>
        <taxon>Pseudomonadota</taxon>
        <taxon>Gammaproteobacteria</taxon>
        <taxon>Pseudomonadales</taxon>
        <taxon>Pseudomonadaceae</taxon>
        <taxon>Stutzerimonas</taxon>
    </lineage>
</organism>
<dbReference type="Proteomes" id="UP000236003">
    <property type="component" value="Unassembled WGS sequence"/>
</dbReference>
<accession>A0A2N8RI53</accession>
<evidence type="ECO:0000313" key="1">
    <source>
        <dbReference type="EMBL" id="PNF60740.1"/>
    </source>
</evidence>
<gene>
    <name evidence="1" type="ORF">CXK99_05810</name>
</gene>
<dbReference type="EMBL" id="POUM01000003">
    <property type="protein sequence ID" value="PNF60740.1"/>
    <property type="molecule type" value="Genomic_DNA"/>
</dbReference>
<name>A0A2N8RI53_STUST</name>
<sequence length="100" mass="11039">MPEFVQLVAAGLCYLALAQLALLQLPHRKAVWRVTALPLPLEQKLRRVAAGLMLTIALGLLLMVDGPGFALLLWLWLLALMAAAVAFTLSWKPSLLRWLP</sequence>